<comment type="caution">
    <text evidence="1">The sequence shown here is derived from an EMBL/GenBank/DDBJ whole genome shotgun (WGS) entry which is preliminary data.</text>
</comment>
<evidence type="ECO:0000313" key="2">
    <source>
        <dbReference type="Proteomes" id="UP000093000"/>
    </source>
</evidence>
<accession>A0A1C7NNF3</accession>
<dbReference type="InParanoid" id="A0A1C7NNF3"/>
<dbReference type="AlphaFoldDB" id="A0A1C7NNF3"/>
<sequence>MFTAYVSRCSEESQGLNEPNIDTVNATAQIDCQATKMSNDRRMFFNERIVYNIHCLVESAIMYNAIEIRWDYFVSHIESPYGHVQIQTQPQVTISI</sequence>
<organism evidence="1 2">
    <name type="scientific">Choanephora cucurbitarum</name>
    <dbReference type="NCBI Taxonomy" id="101091"/>
    <lineage>
        <taxon>Eukaryota</taxon>
        <taxon>Fungi</taxon>
        <taxon>Fungi incertae sedis</taxon>
        <taxon>Mucoromycota</taxon>
        <taxon>Mucoromycotina</taxon>
        <taxon>Mucoromycetes</taxon>
        <taxon>Mucorales</taxon>
        <taxon>Mucorineae</taxon>
        <taxon>Choanephoraceae</taxon>
        <taxon>Choanephoroideae</taxon>
        <taxon>Choanephora</taxon>
    </lineage>
</organism>
<gene>
    <name evidence="1" type="ORF">A0J61_01265</name>
</gene>
<name>A0A1C7NNF3_9FUNG</name>
<proteinExistence type="predicted"/>
<keyword evidence="2" id="KW-1185">Reference proteome</keyword>
<dbReference type="EMBL" id="LUGH01000038">
    <property type="protein sequence ID" value="OBZ90673.1"/>
    <property type="molecule type" value="Genomic_DNA"/>
</dbReference>
<dbReference type="Proteomes" id="UP000093000">
    <property type="component" value="Unassembled WGS sequence"/>
</dbReference>
<evidence type="ECO:0000313" key="1">
    <source>
        <dbReference type="EMBL" id="OBZ90673.1"/>
    </source>
</evidence>
<reference evidence="1 2" key="1">
    <citation type="submission" date="2016-03" db="EMBL/GenBank/DDBJ databases">
        <title>Choanephora cucurbitarum.</title>
        <authorList>
            <person name="Min B."/>
            <person name="Park H."/>
            <person name="Park J.-H."/>
            <person name="Shin H.-D."/>
            <person name="Choi I.-G."/>
        </authorList>
    </citation>
    <scope>NUCLEOTIDE SEQUENCE [LARGE SCALE GENOMIC DNA]</scope>
    <source>
        <strain evidence="1 2">KUS-F28377</strain>
    </source>
</reference>
<protein>
    <submittedName>
        <fullName evidence="1">Uncharacterized protein</fullName>
    </submittedName>
</protein>